<evidence type="ECO:0000256" key="1">
    <source>
        <dbReference type="SAM" id="Phobius"/>
    </source>
</evidence>
<comment type="caution">
    <text evidence="3">The sequence shown here is derived from an EMBL/GenBank/DDBJ whole genome shotgun (WGS) entry which is preliminary data.</text>
</comment>
<dbReference type="GO" id="GO:0016787">
    <property type="term" value="F:hydrolase activity"/>
    <property type="evidence" value="ECO:0007669"/>
    <property type="project" value="UniProtKB-KW"/>
</dbReference>
<dbReference type="Gene3D" id="3.40.50.1820">
    <property type="entry name" value="alpha/beta hydrolase"/>
    <property type="match status" value="1"/>
</dbReference>
<dbReference type="SUPFAM" id="SSF53474">
    <property type="entry name" value="alpha/beta-Hydrolases"/>
    <property type="match status" value="1"/>
</dbReference>
<evidence type="ECO:0000313" key="3">
    <source>
        <dbReference type="EMBL" id="MBR9727609.1"/>
    </source>
</evidence>
<keyword evidence="4" id="KW-1185">Reference proteome</keyword>
<sequence>MKRTLLMVIATIVLLPILYLIYFFVILAPMSDAKFKQQLPAIVQQLESKIEGNGDETIVMIHGYPDTLAMWDAQADYLKQHYTVARFTLPGYGQNDNGKRPHYNIKQIRMITDAFIKSLHKDKVTVFAHDWGAIYAFHYLEKNSLVDKLVLFDVGSFGDEPRPKVNMQYTLALAIAWTLPEFLGEKLTLYTAENILNLADVDASKTINDLRSEPRLTYPYYHLWHSVLTKNLNPSLSIDDYQTPFLFMYGNDKKVWFHADSWKNQIIEKNKAEVIAIKGGHWFMQSSADDVNQQLSQWLNKEKHASEQPMTASQALLN</sequence>
<evidence type="ECO:0000259" key="2">
    <source>
        <dbReference type="Pfam" id="PF00561"/>
    </source>
</evidence>
<organism evidence="3 4">
    <name type="scientific">Shewanella intestini</name>
    <dbReference type="NCBI Taxonomy" id="2017544"/>
    <lineage>
        <taxon>Bacteria</taxon>
        <taxon>Pseudomonadati</taxon>
        <taxon>Pseudomonadota</taxon>
        <taxon>Gammaproteobacteria</taxon>
        <taxon>Alteromonadales</taxon>
        <taxon>Shewanellaceae</taxon>
        <taxon>Shewanella</taxon>
    </lineage>
</organism>
<feature type="domain" description="AB hydrolase-1" evidence="2">
    <location>
        <begin position="57"/>
        <end position="283"/>
    </location>
</feature>
<protein>
    <submittedName>
        <fullName evidence="3">Alpha/beta fold hydrolase</fullName>
    </submittedName>
</protein>
<keyword evidence="1" id="KW-1133">Transmembrane helix</keyword>
<dbReference type="InterPro" id="IPR029058">
    <property type="entry name" value="AB_hydrolase_fold"/>
</dbReference>
<dbReference type="InterPro" id="IPR000073">
    <property type="entry name" value="AB_hydrolase_1"/>
</dbReference>
<dbReference type="Pfam" id="PF00561">
    <property type="entry name" value="Abhydrolase_1"/>
    <property type="match status" value="1"/>
</dbReference>
<accession>A0ABS5I0Q5</accession>
<dbReference type="Proteomes" id="UP000811844">
    <property type="component" value="Unassembled WGS sequence"/>
</dbReference>
<dbReference type="PANTHER" id="PTHR43798">
    <property type="entry name" value="MONOACYLGLYCEROL LIPASE"/>
    <property type="match status" value="1"/>
</dbReference>
<reference evidence="3 4" key="1">
    <citation type="submission" date="2020-02" db="EMBL/GenBank/DDBJ databases">
        <title>Shewanella WXL01 sp. nov., a marine bacterium isolated from green algae in Luhuitou Fringing Reef (Northern South China Sea).</title>
        <authorList>
            <person name="Wang X."/>
        </authorList>
    </citation>
    <scope>NUCLEOTIDE SEQUENCE [LARGE SCALE GENOMIC DNA]</scope>
    <source>
        <strain evidence="3 4">MCCC 1A01895</strain>
    </source>
</reference>
<name>A0ABS5I0Q5_9GAMM</name>
<keyword evidence="3" id="KW-0378">Hydrolase</keyword>
<gene>
    <name evidence="3" type="ORF">G3R48_06370</name>
</gene>
<evidence type="ECO:0000313" key="4">
    <source>
        <dbReference type="Proteomes" id="UP000811844"/>
    </source>
</evidence>
<keyword evidence="1" id="KW-0812">Transmembrane</keyword>
<dbReference type="EMBL" id="JAAIKR010000004">
    <property type="protein sequence ID" value="MBR9727609.1"/>
    <property type="molecule type" value="Genomic_DNA"/>
</dbReference>
<dbReference type="InterPro" id="IPR050266">
    <property type="entry name" value="AB_hydrolase_sf"/>
</dbReference>
<feature type="transmembrane region" description="Helical" evidence="1">
    <location>
        <begin position="6"/>
        <end position="28"/>
    </location>
</feature>
<keyword evidence="1" id="KW-0472">Membrane</keyword>
<proteinExistence type="predicted"/>